<gene>
    <name evidence="1" type="ORF">GCM10010995_27440</name>
</gene>
<dbReference type="RefSeq" id="WP_150468854.1">
    <property type="nucleotide sequence ID" value="NZ_BMJS01000069.1"/>
</dbReference>
<sequence length="201" mass="23584">MMVKLTIKLAQMLTIGLVVMSMAFGGCYFRTDDQQLLRFANEIESMDFSTEKNMWEKGTYKKFVKTNIFTRLNEINQYLNTENVSLYATSPSLKKYYYKIEVWLKNRDVQNSAEILKATLLAILLPRELNTDNHEDLLISMYDDEKILNRLKMAKSARYPLGTYYYETCLVYLGKIPSTKILLEDIKQGYTQCYVYLTDKN</sequence>
<dbReference type="Proteomes" id="UP000636949">
    <property type="component" value="Unassembled WGS sequence"/>
</dbReference>
<reference evidence="1" key="1">
    <citation type="journal article" date="2014" name="Int. J. Syst. Evol. Microbiol.">
        <title>Complete genome sequence of Corynebacterium casei LMG S-19264T (=DSM 44701T), isolated from a smear-ripened cheese.</title>
        <authorList>
            <consortium name="US DOE Joint Genome Institute (JGI-PGF)"/>
            <person name="Walter F."/>
            <person name="Albersmeier A."/>
            <person name="Kalinowski J."/>
            <person name="Ruckert C."/>
        </authorList>
    </citation>
    <scope>NUCLEOTIDE SEQUENCE</scope>
    <source>
        <strain evidence="1">CGMCC 1.15758</strain>
    </source>
</reference>
<accession>A0A8J2Z7B8</accession>
<dbReference type="EMBL" id="BMJS01000069">
    <property type="protein sequence ID" value="GGG08398.1"/>
    <property type="molecule type" value="Genomic_DNA"/>
</dbReference>
<reference evidence="1" key="2">
    <citation type="submission" date="2020-09" db="EMBL/GenBank/DDBJ databases">
        <authorList>
            <person name="Sun Q."/>
            <person name="Zhou Y."/>
        </authorList>
    </citation>
    <scope>NUCLEOTIDE SEQUENCE</scope>
    <source>
        <strain evidence="1">CGMCC 1.15758</strain>
    </source>
</reference>
<evidence type="ECO:0000313" key="2">
    <source>
        <dbReference type="Proteomes" id="UP000636949"/>
    </source>
</evidence>
<proteinExistence type="predicted"/>
<dbReference type="PROSITE" id="PS51257">
    <property type="entry name" value="PROKAR_LIPOPROTEIN"/>
    <property type="match status" value="1"/>
</dbReference>
<keyword evidence="2" id="KW-1185">Reference proteome</keyword>
<evidence type="ECO:0000313" key="1">
    <source>
        <dbReference type="EMBL" id="GGG08398.1"/>
    </source>
</evidence>
<protein>
    <recommendedName>
        <fullName evidence="3">Lipoprotein</fullName>
    </recommendedName>
</protein>
<evidence type="ECO:0008006" key="3">
    <source>
        <dbReference type="Google" id="ProtNLM"/>
    </source>
</evidence>
<organism evidence="1 2">
    <name type="scientific">Cysteiniphilum litorale</name>
    <dbReference type="NCBI Taxonomy" id="2056700"/>
    <lineage>
        <taxon>Bacteria</taxon>
        <taxon>Pseudomonadati</taxon>
        <taxon>Pseudomonadota</taxon>
        <taxon>Gammaproteobacteria</taxon>
        <taxon>Thiotrichales</taxon>
        <taxon>Fastidiosibacteraceae</taxon>
        <taxon>Cysteiniphilum</taxon>
    </lineage>
</organism>
<name>A0A8J2Z7B8_9GAMM</name>
<comment type="caution">
    <text evidence="1">The sequence shown here is derived from an EMBL/GenBank/DDBJ whole genome shotgun (WGS) entry which is preliminary data.</text>
</comment>
<dbReference type="AlphaFoldDB" id="A0A8J2Z7B8"/>